<dbReference type="GO" id="GO:0035299">
    <property type="term" value="F:inositol-1,3,4,5,6-pentakisphosphate 2-kinase activity"/>
    <property type="evidence" value="ECO:0007669"/>
    <property type="project" value="UniProtKB-EC"/>
</dbReference>
<evidence type="ECO:0000256" key="2">
    <source>
        <dbReference type="ARBA" id="ARBA00003979"/>
    </source>
</evidence>
<evidence type="ECO:0000256" key="11">
    <source>
        <dbReference type="SAM" id="MobiDB-lite"/>
    </source>
</evidence>
<evidence type="ECO:0000313" key="12">
    <source>
        <dbReference type="EMBL" id="OAG02937.1"/>
    </source>
</evidence>
<dbReference type="InterPro" id="IPR043001">
    <property type="entry name" value="IP5_2-K_N_lobe"/>
</dbReference>
<dbReference type="AlphaFoldDB" id="A0A177C856"/>
<dbReference type="GeneID" id="28762520"/>
<keyword evidence="8 10" id="KW-0418">Kinase</keyword>
<dbReference type="GO" id="GO:0005524">
    <property type="term" value="F:ATP binding"/>
    <property type="evidence" value="ECO:0007669"/>
    <property type="project" value="UniProtKB-KW"/>
</dbReference>
<evidence type="ECO:0000256" key="6">
    <source>
        <dbReference type="ARBA" id="ARBA00022679"/>
    </source>
</evidence>
<evidence type="ECO:0000313" key="13">
    <source>
        <dbReference type="Proteomes" id="UP000077069"/>
    </source>
</evidence>
<evidence type="ECO:0000256" key="1">
    <source>
        <dbReference type="ARBA" id="ARBA00001774"/>
    </source>
</evidence>
<evidence type="ECO:0000256" key="4">
    <source>
        <dbReference type="ARBA" id="ARBA00012023"/>
    </source>
</evidence>
<evidence type="ECO:0000256" key="9">
    <source>
        <dbReference type="ARBA" id="ARBA00022840"/>
    </source>
</evidence>
<evidence type="ECO:0000256" key="8">
    <source>
        <dbReference type="ARBA" id="ARBA00022777"/>
    </source>
</evidence>
<gene>
    <name evidence="12" type="ORF">CC84DRAFT_1166720</name>
</gene>
<protein>
    <recommendedName>
        <fullName evidence="5 10">Inositol-pentakisphosphate 2-kinase</fullName>
        <ecNumber evidence="4 10">2.7.1.158</ecNumber>
    </recommendedName>
</protein>
<dbReference type="InParanoid" id="A0A177C856"/>
<evidence type="ECO:0000256" key="7">
    <source>
        <dbReference type="ARBA" id="ARBA00022741"/>
    </source>
</evidence>
<keyword evidence="13" id="KW-1185">Reference proteome</keyword>
<evidence type="ECO:0000256" key="10">
    <source>
        <dbReference type="RuleBase" id="RU364126"/>
    </source>
</evidence>
<feature type="region of interest" description="Disordered" evidence="11">
    <location>
        <begin position="1"/>
        <end position="34"/>
    </location>
</feature>
<reference evidence="12 13" key="1">
    <citation type="submission" date="2016-05" db="EMBL/GenBank/DDBJ databases">
        <title>Comparative analysis of secretome profiles of manganese(II)-oxidizing ascomycete fungi.</title>
        <authorList>
            <consortium name="DOE Joint Genome Institute"/>
            <person name="Zeiner C.A."/>
            <person name="Purvine S.O."/>
            <person name="Zink E.M."/>
            <person name="Wu S."/>
            <person name="Pasa-Tolic L."/>
            <person name="Chaput D.L."/>
            <person name="Haridas S."/>
            <person name="Grigoriev I.V."/>
            <person name="Santelli C.M."/>
            <person name="Hansel C.M."/>
        </authorList>
    </citation>
    <scope>NUCLEOTIDE SEQUENCE [LARGE SCALE GENOMIC DNA]</scope>
    <source>
        <strain evidence="12 13">AP3s5-JAC2a</strain>
    </source>
</reference>
<dbReference type="InterPro" id="IPR009286">
    <property type="entry name" value="Ins_P5_2-kin"/>
</dbReference>
<dbReference type="EC" id="2.7.1.158" evidence="4 10"/>
<comment type="function">
    <text evidence="2">Has kinase activity and phosphorylates inositol-1,3,4,5,6-pentakisphosphate (Ins(1,3,4,5,6)P5) to produce 1,2,3,4,5,6-hexakisphosphate (InsP6), also known as phytate.</text>
</comment>
<evidence type="ECO:0000256" key="5">
    <source>
        <dbReference type="ARBA" id="ARBA00014846"/>
    </source>
</evidence>
<dbReference type="PANTHER" id="PTHR14456:SF2">
    <property type="entry name" value="INOSITOL-PENTAKISPHOSPHATE 2-KINASE"/>
    <property type="match status" value="1"/>
</dbReference>
<comment type="similarity">
    <text evidence="3">Belongs to the IPK1 type 1 family.</text>
</comment>
<evidence type="ECO:0000256" key="3">
    <source>
        <dbReference type="ARBA" id="ARBA00008305"/>
    </source>
</evidence>
<dbReference type="GO" id="GO:0005634">
    <property type="term" value="C:nucleus"/>
    <property type="evidence" value="ECO:0007669"/>
    <property type="project" value="TreeGrafter"/>
</dbReference>
<dbReference type="Proteomes" id="UP000077069">
    <property type="component" value="Unassembled WGS sequence"/>
</dbReference>
<keyword evidence="9 10" id="KW-0067">ATP-binding</keyword>
<keyword evidence="6 10" id="KW-0808">Transferase</keyword>
<comment type="domain">
    <text evidence="10">The EXKPK motif is conserved in inositol-pentakisphosphate 2-kinases of both family 1 and 2.</text>
</comment>
<accession>A0A177C856</accession>
<dbReference type="Gene3D" id="3.30.200.110">
    <property type="entry name" value="Inositol-pentakisphosphate 2-kinase, N-lobe"/>
    <property type="match status" value="1"/>
</dbReference>
<sequence length="433" mass="48865">MDFEGPRPSLSEEENSDAKSEAAQESHAASPVSYEPKIRCRLTRDQITSESSNSVRFEFLAEGAANTVFRVVPYSLQDGKESFVFEDDQGNILAKEKLAKNVLRMSKGKPKTLKYKEIMEGFETVVKPLFRKTEPSEEGASSRSTAIKLSINESFEEFIMDHEGVAITPEAIKALLAEMHTHCPDNRHIESHHLEERGILLPDMSSVLGSVTTIEIKPKWLLQSPNAPRDAYLCRTCALQASRQSKKAIKKTWICPLALVAGNKAAIEPYIRHRSLSTMAEKPGHHVLHRPSRDEEALNQHLEDEVEAVVQRAVPYLTTGPGHHILQHIRYLQGQLDPAGVLSCPLSSTEEDRLRLAMTLRDCSLFIRIPWADPNAPIEAKLGDLDFKSRGKKQDWSMKEEGLLHGGWYVDLESRMDECWIAQGWKKYAPHYF</sequence>
<dbReference type="Pfam" id="PF06090">
    <property type="entry name" value="Ins_P5_2-kin"/>
    <property type="match status" value="1"/>
</dbReference>
<dbReference type="OrthoDB" id="272370at2759"/>
<organism evidence="12 13">
    <name type="scientific">Paraphaeosphaeria sporulosa</name>
    <dbReference type="NCBI Taxonomy" id="1460663"/>
    <lineage>
        <taxon>Eukaryota</taxon>
        <taxon>Fungi</taxon>
        <taxon>Dikarya</taxon>
        <taxon>Ascomycota</taxon>
        <taxon>Pezizomycotina</taxon>
        <taxon>Dothideomycetes</taxon>
        <taxon>Pleosporomycetidae</taxon>
        <taxon>Pleosporales</taxon>
        <taxon>Massarineae</taxon>
        <taxon>Didymosphaeriaceae</taxon>
        <taxon>Paraphaeosphaeria</taxon>
    </lineage>
</organism>
<dbReference type="EMBL" id="KV441555">
    <property type="protein sequence ID" value="OAG02937.1"/>
    <property type="molecule type" value="Genomic_DNA"/>
</dbReference>
<dbReference type="RefSeq" id="XP_018033302.1">
    <property type="nucleotide sequence ID" value="XM_018179034.1"/>
</dbReference>
<dbReference type="PANTHER" id="PTHR14456">
    <property type="entry name" value="INOSITOL POLYPHOSPHATE KINASE 1"/>
    <property type="match status" value="1"/>
</dbReference>
<dbReference type="GO" id="GO:0032958">
    <property type="term" value="P:inositol phosphate biosynthetic process"/>
    <property type="evidence" value="ECO:0007669"/>
    <property type="project" value="TreeGrafter"/>
</dbReference>
<name>A0A177C856_9PLEO</name>
<comment type="function">
    <text evidence="10">Phosphorylates Ins(1,3,4,5,6)P5 at position 2 to form Ins(1,2,3,4,5,6)P6 (InsP6 or phytate).</text>
</comment>
<proteinExistence type="inferred from homology"/>
<dbReference type="STRING" id="1460663.A0A177C856"/>
<comment type="catalytic activity">
    <reaction evidence="1 10">
        <text>1D-myo-inositol 1,3,4,5,6-pentakisphosphate + ATP = 1D-myo-inositol hexakisphosphate + ADP + H(+)</text>
        <dbReference type="Rhea" id="RHEA:20313"/>
        <dbReference type="ChEBI" id="CHEBI:15378"/>
        <dbReference type="ChEBI" id="CHEBI:30616"/>
        <dbReference type="ChEBI" id="CHEBI:57733"/>
        <dbReference type="ChEBI" id="CHEBI:58130"/>
        <dbReference type="ChEBI" id="CHEBI:456216"/>
        <dbReference type="EC" id="2.7.1.158"/>
    </reaction>
</comment>
<keyword evidence="7 10" id="KW-0547">Nucleotide-binding</keyword>